<dbReference type="EMBL" id="DQ118404">
    <property type="protein sequence ID" value="AAZ32528.1"/>
    <property type="molecule type" value="Genomic_DNA"/>
</dbReference>
<reference evidence="1" key="1">
    <citation type="submission" date="2005-07" db="EMBL/GenBank/DDBJ databases">
        <title>A hyperthermophilic lifestyle for uncultured Archaea of the DHVE2 lineage: evidence from environmental genomics.</title>
        <authorList>
            <person name="Moussard H."/>
            <person name="Hennecke G."/>
            <person name="Moreira D."/>
            <person name="Jouffe V."/>
            <person name="Lopez-Garcia P."/>
            <person name="Jeanthon C."/>
        </authorList>
    </citation>
    <scope>NUCLEOTIDE SEQUENCE</scope>
</reference>
<accession>Q3SA54</accession>
<proteinExistence type="predicted"/>
<organism evidence="1">
    <name type="scientific">uncultured euryarchaeote Alv-FOS4</name>
    <dbReference type="NCBI Taxonomy" id="337893"/>
    <lineage>
        <taxon>Archaea</taxon>
        <taxon>Methanobacteriati</taxon>
        <taxon>Methanobacteriota</taxon>
        <taxon>environmental samples</taxon>
    </lineage>
</organism>
<sequence>MQSKNLEKTLEARDVTLLRALLHMSIKKLKEEGNIDLILFVGVNGRIFDSLIPERLDTKEYYLLNQFKSNLHKICAQLMSKSMKISIETYDAGTMIIALVGDAAFLTLMITRELNHEDMRDVISSVNKWTVIVNHIFQLKPLSGPETEEYPEEIKKELHGLSRQLFVERFEYTKQYRKNQKILEYLKKELAGIVGIGMVDEILTISFNEMGIAPQYMKDDLWPILVERVCDKIRSMRGDVIADEYYKKWIRDIERLIRTFV</sequence>
<protein>
    <submittedName>
        <fullName evidence="1">Uncharacterized protein</fullName>
    </submittedName>
</protein>
<name>Q3SA54_9EURY</name>
<dbReference type="AlphaFoldDB" id="Q3SA54"/>
<evidence type="ECO:0000313" key="1">
    <source>
        <dbReference type="EMBL" id="AAZ32528.1"/>
    </source>
</evidence>